<dbReference type="GO" id="GO:0001164">
    <property type="term" value="F:RNA polymerase I core promoter sequence-specific DNA binding"/>
    <property type="evidence" value="ECO:0007669"/>
    <property type="project" value="TreeGrafter"/>
</dbReference>
<dbReference type="InterPro" id="IPR036322">
    <property type="entry name" value="WD40_repeat_dom_sf"/>
</dbReference>
<sequence>MEGVHVNRIDSNKYTTFRLDHEILHFAPNPYIKSKSCLVTVDNGIHIWDISSNNCVNWKKGGEKSWSTARYGPHPQILYRCDTTNIYASDLRDSASNEILLRESKDQITGLTKHPYEQFQFAFTTNKTTAVMDSRYAKHPILEWKITHGFEHQTHINYLKYPIDDTRNSLVYTWGRYYGDIISYSYDQTDSLPKSVNYQNYTSFKEHSLVKEKFTDEYRYNYIPVCRNIDAAIENSFEHPQWDPLYGVEFFQVNDKLTLLQLTATGELYVQGYKLGVEEDLDESTENRLTEIEESCRAKLRALNSKIKVPKFHAEKKEIPIGKLFTKWQSDLQSSLLELTPVTRKRKYSPKLKLEWPVPEIFTKYEHCEHDNFVKLNIKGDSGASSLPSAYYLFNPDYKEYSLKKLEKDMAEAVQISSNGKFQHDITLYGRPDSHSSSITNPIVGEKKLEGVSSWLLEQWQSDIPFEEIDDSQREQRTVRTKKRDAPLIHSSNRLSSSQPPVVAAKRSLSQSKSVAAINEVQSSRMASSQPVRSHMLVARSRESSSQPVKKPKRKKGF</sequence>
<accession>A0AAD5Y7C8</accession>
<dbReference type="PANTHER" id="PTHR15319">
    <property type="entry name" value="TATA BOX-BINDING PROTEIN ASSOCIATED FACTOR RNA POLYMERASE I SUBUNIT C"/>
    <property type="match status" value="1"/>
</dbReference>
<comment type="caution">
    <text evidence="2">The sequence shown here is derived from an EMBL/GenBank/DDBJ whole genome shotgun (WGS) entry which is preliminary data.</text>
</comment>
<feature type="compositionally biased region" description="Polar residues" evidence="1">
    <location>
        <begin position="508"/>
        <end position="532"/>
    </location>
</feature>
<gene>
    <name evidence="2" type="ORF">HK103_000955</name>
</gene>
<dbReference type="Proteomes" id="UP001210925">
    <property type="component" value="Unassembled WGS sequence"/>
</dbReference>
<protein>
    <submittedName>
        <fullName evidence="2">Uncharacterized protein</fullName>
    </submittedName>
</protein>
<dbReference type="EMBL" id="JADGKB010000012">
    <property type="protein sequence ID" value="KAJ3260320.1"/>
    <property type="molecule type" value="Genomic_DNA"/>
</dbReference>
<dbReference type="InterPro" id="IPR038801">
    <property type="entry name" value="TAF1C"/>
</dbReference>
<dbReference type="SUPFAM" id="SSF50978">
    <property type="entry name" value="WD40 repeat-like"/>
    <property type="match status" value="1"/>
</dbReference>
<evidence type="ECO:0000256" key="1">
    <source>
        <dbReference type="SAM" id="MobiDB-lite"/>
    </source>
</evidence>
<reference evidence="2" key="1">
    <citation type="submission" date="2020-05" db="EMBL/GenBank/DDBJ databases">
        <title>Phylogenomic resolution of chytrid fungi.</title>
        <authorList>
            <person name="Stajich J.E."/>
            <person name="Amses K."/>
            <person name="Simmons R."/>
            <person name="Seto K."/>
            <person name="Myers J."/>
            <person name="Bonds A."/>
            <person name="Quandt C.A."/>
            <person name="Barry K."/>
            <person name="Liu P."/>
            <person name="Grigoriev I."/>
            <person name="Longcore J.E."/>
            <person name="James T.Y."/>
        </authorList>
    </citation>
    <scope>NUCLEOTIDE SEQUENCE</scope>
    <source>
        <strain evidence="2">PLAUS21</strain>
    </source>
</reference>
<dbReference type="AlphaFoldDB" id="A0AAD5Y7C8"/>
<name>A0AAD5Y7C8_9FUNG</name>
<dbReference type="GO" id="GO:0001650">
    <property type="term" value="C:fibrillar center"/>
    <property type="evidence" value="ECO:0007669"/>
    <property type="project" value="TreeGrafter"/>
</dbReference>
<keyword evidence="3" id="KW-1185">Reference proteome</keyword>
<evidence type="ECO:0000313" key="3">
    <source>
        <dbReference type="Proteomes" id="UP001210925"/>
    </source>
</evidence>
<proteinExistence type="predicted"/>
<feature type="region of interest" description="Disordered" evidence="1">
    <location>
        <begin position="468"/>
        <end position="558"/>
    </location>
</feature>
<feature type="compositionally biased region" description="Polar residues" evidence="1">
    <location>
        <begin position="490"/>
        <end position="500"/>
    </location>
</feature>
<evidence type="ECO:0000313" key="2">
    <source>
        <dbReference type="EMBL" id="KAJ3260320.1"/>
    </source>
</evidence>
<dbReference type="PANTHER" id="PTHR15319:SF1">
    <property type="entry name" value="TATA BOX-BINDING PROTEIN-ASSOCIATED FACTOR RNA POLYMERASE I SUBUNIT C"/>
    <property type="match status" value="1"/>
</dbReference>
<organism evidence="2 3">
    <name type="scientific">Boothiomyces macroporosus</name>
    <dbReference type="NCBI Taxonomy" id="261099"/>
    <lineage>
        <taxon>Eukaryota</taxon>
        <taxon>Fungi</taxon>
        <taxon>Fungi incertae sedis</taxon>
        <taxon>Chytridiomycota</taxon>
        <taxon>Chytridiomycota incertae sedis</taxon>
        <taxon>Chytridiomycetes</taxon>
        <taxon>Rhizophydiales</taxon>
        <taxon>Terramycetaceae</taxon>
        <taxon>Boothiomyces</taxon>
    </lineage>
</organism>